<comment type="subcellular location">
    <subcellularLocation>
        <location evidence="1">Nucleus</location>
    </subcellularLocation>
</comment>
<reference evidence="14 15" key="1">
    <citation type="journal article" date="2019" name="Sci. Data">
        <title>Hybrid genome assembly and annotation of Danionella translucida.</title>
        <authorList>
            <person name="Kadobianskyi M."/>
            <person name="Schulze L."/>
            <person name="Schuelke M."/>
            <person name="Judkewitz B."/>
        </authorList>
    </citation>
    <scope>NUCLEOTIDE SEQUENCE [LARGE SCALE GENOMIC DNA]</scope>
    <source>
        <strain evidence="14 15">Bolton</strain>
    </source>
</reference>
<dbReference type="PANTHER" id="PTHR10129:SF15">
    <property type="entry name" value="TRANSCRIPTION FACTOR MAFG"/>
    <property type="match status" value="1"/>
</dbReference>
<dbReference type="Proteomes" id="UP000316079">
    <property type="component" value="Unassembled WGS sequence"/>
</dbReference>
<dbReference type="Gene3D" id="1.20.5.170">
    <property type="match status" value="1"/>
</dbReference>
<evidence type="ECO:0000256" key="5">
    <source>
        <dbReference type="ARBA" id="ARBA00022499"/>
    </source>
</evidence>
<evidence type="ECO:0000256" key="2">
    <source>
        <dbReference type="ARBA" id="ARBA00008500"/>
    </source>
</evidence>
<keyword evidence="7" id="KW-0805">Transcription regulation</keyword>
<comment type="similarity">
    <text evidence="2">Belongs to the bZIP family. Maf subfamily.</text>
</comment>
<dbReference type="SUPFAM" id="SSF47454">
    <property type="entry name" value="A DNA-binding domain in eukaryotic transcription factors"/>
    <property type="match status" value="1"/>
</dbReference>
<evidence type="ECO:0000256" key="3">
    <source>
        <dbReference type="ARBA" id="ARBA00016884"/>
    </source>
</evidence>
<evidence type="ECO:0000256" key="9">
    <source>
        <dbReference type="ARBA" id="ARBA00023163"/>
    </source>
</evidence>
<dbReference type="InterPro" id="IPR024874">
    <property type="entry name" value="Transcription_factor_Maf_fam"/>
</dbReference>
<dbReference type="FunFam" id="1.20.5.170:FF:000011">
    <property type="entry name" value="Transcription factor MafG, putative"/>
    <property type="match status" value="1"/>
</dbReference>
<dbReference type="SUPFAM" id="SSF57959">
    <property type="entry name" value="Leucine zipper domain"/>
    <property type="match status" value="1"/>
</dbReference>
<dbReference type="SMART" id="SM00338">
    <property type="entry name" value="BRLZ"/>
    <property type="match status" value="1"/>
</dbReference>
<keyword evidence="5" id="KW-1017">Isopeptide bond</keyword>
<dbReference type="InterPro" id="IPR046347">
    <property type="entry name" value="bZIP_sf"/>
</dbReference>
<keyword evidence="9" id="KW-0804">Transcription</keyword>
<dbReference type="PANTHER" id="PTHR10129">
    <property type="entry name" value="TRANSCRIPTION FACTOR MAF"/>
    <property type="match status" value="1"/>
</dbReference>
<gene>
    <name evidence="14" type="ORF">DNTS_032588</name>
</gene>
<evidence type="ECO:0000256" key="4">
    <source>
        <dbReference type="ARBA" id="ARBA00022491"/>
    </source>
</evidence>
<keyword evidence="10" id="KW-0539">Nucleus</keyword>
<dbReference type="GO" id="GO:0000981">
    <property type="term" value="F:DNA-binding transcription factor activity, RNA polymerase II-specific"/>
    <property type="evidence" value="ECO:0007669"/>
    <property type="project" value="TreeGrafter"/>
</dbReference>
<feature type="non-terminal residue" evidence="14">
    <location>
        <position position="1"/>
    </location>
</feature>
<dbReference type="InterPro" id="IPR008917">
    <property type="entry name" value="TF_DNA-bd_sf"/>
</dbReference>
<evidence type="ECO:0000256" key="6">
    <source>
        <dbReference type="ARBA" id="ARBA00022843"/>
    </source>
</evidence>
<evidence type="ECO:0000256" key="7">
    <source>
        <dbReference type="ARBA" id="ARBA00023015"/>
    </source>
</evidence>
<evidence type="ECO:0000259" key="13">
    <source>
        <dbReference type="PROSITE" id="PS50217"/>
    </source>
</evidence>
<dbReference type="PROSITE" id="PS50217">
    <property type="entry name" value="BZIP"/>
    <property type="match status" value="1"/>
</dbReference>
<dbReference type="InterPro" id="IPR004826">
    <property type="entry name" value="bZIP_Maf"/>
</dbReference>
<evidence type="ECO:0000313" key="15">
    <source>
        <dbReference type="Proteomes" id="UP000316079"/>
    </source>
</evidence>
<dbReference type="GO" id="GO:0005634">
    <property type="term" value="C:nucleus"/>
    <property type="evidence" value="ECO:0007669"/>
    <property type="project" value="UniProtKB-SubCell"/>
</dbReference>
<proteinExistence type="inferred from homology"/>
<accession>A0A553PY84</accession>
<sequence>VTARALLGVPRGDLAVLNHQHLSHDDSLRADKELIDTHSSVINHRLLPSLSIRHMRKQQVLLRVIVQPEVTRPATRTRTNNGHNGTCCFITTGGDASIGSTGLEVKREPGENGTSLRDDELVSLSVRELNQHLRGLSREEIAALKQRRRTLKNRGYAASCRVKRVTQREELERQRADLQRQVSRLAVENGAIRRELEALRERYEALQGFARTLSRGQGSVGVNTGTATPSRELIVPFVPGKVQGATSVITIVKTKTQAMS</sequence>
<dbReference type="EMBL" id="SRMA01026544">
    <property type="protein sequence ID" value="TRY82652.1"/>
    <property type="molecule type" value="Genomic_DNA"/>
</dbReference>
<evidence type="ECO:0000256" key="12">
    <source>
        <dbReference type="SAM" id="Coils"/>
    </source>
</evidence>
<feature type="domain" description="BZIP" evidence="13">
    <location>
        <begin position="143"/>
        <end position="206"/>
    </location>
</feature>
<evidence type="ECO:0000256" key="11">
    <source>
        <dbReference type="ARBA" id="ARBA00030974"/>
    </source>
</evidence>
<evidence type="ECO:0000256" key="8">
    <source>
        <dbReference type="ARBA" id="ARBA00023125"/>
    </source>
</evidence>
<keyword evidence="12" id="KW-0175">Coiled coil</keyword>
<keyword evidence="6" id="KW-0832">Ubl conjugation</keyword>
<dbReference type="OrthoDB" id="5974330at2759"/>
<keyword evidence="4" id="KW-0678">Repressor</keyword>
<comment type="caution">
    <text evidence="14">The sequence shown here is derived from an EMBL/GenBank/DDBJ whole genome shotgun (WGS) entry which is preliminary data.</text>
</comment>
<dbReference type="InterPro" id="IPR004827">
    <property type="entry name" value="bZIP"/>
</dbReference>
<evidence type="ECO:0000313" key="14">
    <source>
        <dbReference type="EMBL" id="TRY82652.1"/>
    </source>
</evidence>
<name>A0A553PY84_9TELE</name>
<evidence type="ECO:0000256" key="1">
    <source>
        <dbReference type="ARBA" id="ARBA00004123"/>
    </source>
</evidence>
<dbReference type="AlphaFoldDB" id="A0A553PY84"/>
<evidence type="ECO:0000256" key="10">
    <source>
        <dbReference type="ARBA" id="ARBA00023242"/>
    </source>
</evidence>
<keyword evidence="8" id="KW-0238">DNA-binding</keyword>
<keyword evidence="15" id="KW-1185">Reference proteome</keyword>
<dbReference type="STRING" id="623744.A0A553PY84"/>
<dbReference type="Pfam" id="PF03131">
    <property type="entry name" value="bZIP_Maf"/>
    <property type="match status" value="1"/>
</dbReference>
<dbReference type="CDD" id="cd14717">
    <property type="entry name" value="bZIP_Maf_small"/>
    <property type="match status" value="1"/>
</dbReference>
<dbReference type="GO" id="GO:0000978">
    <property type="term" value="F:RNA polymerase II cis-regulatory region sequence-specific DNA binding"/>
    <property type="evidence" value="ECO:0007669"/>
    <property type="project" value="TreeGrafter"/>
</dbReference>
<organism evidence="14 15">
    <name type="scientific">Danionella cerebrum</name>
    <dbReference type="NCBI Taxonomy" id="2873325"/>
    <lineage>
        <taxon>Eukaryota</taxon>
        <taxon>Metazoa</taxon>
        <taxon>Chordata</taxon>
        <taxon>Craniata</taxon>
        <taxon>Vertebrata</taxon>
        <taxon>Euteleostomi</taxon>
        <taxon>Actinopterygii</taxon>
        <taxon>Neopterygii</taxon>
        <taxon>Teleostei</taxon>
        <taxon>Ostariophysi</taxon>
        <taxon>Cypriniformes</taxon>
        <taxon>Danionidae</taxon>
        <taxon>Danioninae</taxon>
        <taxon>Danionella</taxon>
    </lineage>
</organism>
<protein>
    <recommendedName>
        <fullName evidence="3">Transcription factor MafG</fullName>
    </recommendedName>
    <alternativeName>
        <fullName evidence="11">V-maf musculoaponeurotic fibrosarcoma oncogene homolog G</fullName>
    </alternativeName>
</protein>
<feature type="coiled-coil region" evidence="12">
    <location>
        <begin position="161"/>
        <end position="202"/>
    </location>
</feature>
<dbReference type="GO" id="GO:0045604">
    <property type="term" value="P:regulation of epidermal cell differentiation"/>
    <property type="evidence" value="ECO:0007669"/>
    <property type="project" value="TreeGrafter"/>
</dbReference>